<organism evidence="1 2">
    <name type="scientific">Paenibacillus whitsoniae</name>
    <dbReference type="NCBI Taxonomy" id="2496558"/>
    <lineage>
        <taxon>Bacteria</taxon>
        <taxon>Bacillati</taxon>
        <taxon>Bacillota</taxon>
        <taxon>Bacilli</taxon>
        <taxon>Bacillales</taxon>
        <taxon>Paenibacillaceae</taxon>
        <taxon>Paenibacillus</taxon>
    </lineage>
</organism>
<evidence type="ECO:0000313" key="1">
    <source>
        <dbReference type="EMBL" id="RTE02757.1"/>
    </source>
</evidence>
<dbReference type="Proteomes" id="UP000276128">
    <property type="component" value="Unassembled WGS sequence"/>
</dbReference>
<keyword evidence="2" id="KW-1185">Reference proteome</keyword>
<dbReference type="AlphaFoldDB" id="A0A430J533"/>
<name>A0A430J533_9BACL</name>
<accession>A0A430J533</accession>
<gene>
    <name evidence="1" type="ORF">EJQ19_29015</name>
</gene>
<comment type="caution">
    <text evidence="1">The sequence shown here is derived from an EMBL/GenBank/DDBJ whole genome shotgun (WGS) entry which is preliminary data.</text>
</comment>
<sequence>MTVENQRLYDTILSKIYKNYEDVSLEEFKRLSEVICSRYSGGDLILDQLSNEELIRNMDYFARSYFELAKYKKIWGVGSKHYILSNLYKSSHGLSSESRRKIFIEKEMFIEQDNIGFGNRSGFAHFKFFVRANIPYLLLVHEYGYNSITNKVEELVSTIDNDFLHDIGFDVIKDEVQIYYKDTGSHYEQVTLQLGIKSPEWRSLEVYEQVWFDQTWDTVGHVTDERSQHAYFFEKGKQFDAYNSIMDILANVKKELIIVDNYIDSSLFLMLGVVPPTVSILILTSKMHGDASVAIEKFKAQRGNFEWSKAKDFHDRYIFADEGCYLLGASIKDFANKATTLVAIKEKPVIKLMKNYAKEKFEEGLSRKFD</sequence>
<protein>
    <submittedName>
        <fullName evidence="1">Uncharacterized protein</fullName>
    </submittedName>
</protein>
<reference evidence="1 2" key="1">
    <citation type="submission" date="2018-12" db="EMBL/GenBank/DDBJ databases">
        <title>Bacillus ochoae sp. nov., Paenibacillus whitsoniae sp. nov., Paenibacillus spiritus sp. nov. Isolated from the Mars Exploration Rover during spacecraft assembly.</title>
        <authorList>
            <person name="Seuylemezian A."/>
            <person name="Vaishampayan P."/>
        </authorList>
    </citation>
    <scope>NUCLEOTIDE SEQUENCE [LARGE SCALE GENOMIC DNA]</scope>
    <source>
        <strain evidence="1 2">MER 54</strain>
    </source>
</reference>
<dbReference type="EMBL" id="RXHU01000112">
    <property type="protein sequence ID" value="RTE02757.1"/>
    <property type="molecule type" value="Genomic_DNA"/>
</dbReference>
<dbReference type="RefSeq" id="WP_126144727.1">
    <property type="nucleotide sequence ID" value="NZ_RXHU01000112.1"/>
</dbReference>
<proteinExistence type="predicted"/>
<dbReference type="OrthoDB" id="2571144at2"/>
<evidence type="ECO:0000313" key="2">
    <source>
        <dbReference type="Proteomes" id="UP000276128"/>
    </source>
</evidence>